<sequence length="109" mass="12752">MEEKSIFLSIIGDSPKARILDFLLMFPKFDYPLTDIARNSNVGYSTLQLLWPDFVKREIVIQTRTIGKAKLFKLNEESPIVKEMLNWSWNLTKEVVNQENSFKEVEVKV</sequence>
<proteinExistence type="predicted"/>
<dbReference type="EMBL" id="BARV01014879">
    <property type="protein sequence ID" value="GAI24318.1"/>
    <property type="molecule type" value="Genomic_DNA"/>
</dbReference>
<reference evidence="1" key="1">
    <citation type="journal article" date="2014" name="Front. Microbiol.">
        <title>High frequency of phylogenetically diverse reductive dehalogenase-homologous genes in deep subseafloor sedimentary metagenomes.</title>
        <authorList>
            <person name="Kawai M."/>
            <person name="Futagami T."/>
            <person name="Toyoda A."/>
            <person name="Takaki Y."/>
            <person name="Nishi S."/>
            <person name="Hori S."/>
            <person name="Arai W."/>
            <person name="Tsubouchi T."/>
            <person name="Morono Y."/>
            <person name="Uchiyama I."/>
            <person name="Ito T."/>
            <person name="Fujiyama A."/>
            <person name="Inagaki F."/>
            <person name="Takami H."/>
        </authorList>
    </citation>
    <scope>NUCLEOTIDE SEQUENCE</scope>
    <source>
        <strain evidence="1">Expedition CK06-06</strain>
    </source>
</reference>
<protein>
    <recommendedName>
        <fullName evidence="2">ArsR family transcriptional regulator</fullName>
    </recommendedName>
</protein>
<name>X1LYZ8_9ZZZZ</name>
<comment type="caution">
    <text evidence="1">The sequence shown here is derived from an EMBL/GenBank/DDBJ whole genome shotgun (WGS) entry which is preliminary data.</text>
</comment>
<evidence type="ECO:0008006" key="2">
    <source>
        <dbReference type="Google" id="ProtNLM"/>
    </source>
</evidence>
<accession>X1LYZ8</accession>
<organism evidence="1">
    <name type="scientific">marine sediment metagenome</name>
    <dbReference type="NCBI Taxonomy" id="412755"/>
    <lineage>
        <taxon>unclassified sequences</taxon>
        <taxon>metagenomes</taxon>
        <taxon>ecological metagenomes</taxon>
    </lineage>
</organism>
<gene>
    <name evidence="1" type="ORF">S06H3_25816</name>
</gene>
<dbReference type="AlphaFoldDB" id="X1LYZ8"/>
<evidence type="ECO:0000313" key="1">
    <source>
        <dbReference type="EMBL" id="GAI24318.1"/>
    </source>
</evidence>